<dbReference type="OrthoDB" id="7831674at2"/>
<feature type="domain" description="Response regulatory" evidence="3">
    <location>
        <begin position="24"/>
        <end position="137"/>
    </location>
</feature>
<organism evidence="4 5">
    <name type="scientific">Marinibacterium profundimaris</name>
    <dbReference type="NCBI Taxonomy" id="1679460"/>
    <lineage>
        <taxon>Bacteria</taxon>
        <taxon>Pseudomonadati</taxon>
        <taxon>Pseudomonadota</taxon>
        <taxon>Alphaproteobacteria</taxon>
        <taxon>Rhodobacterales</taxon>
        <taxon>Paracoccaceae</taxon>
        <taxon>Marinibacterium</taxon>
    </lineage>
</organism>
<keyword evidence="5" id="KW-1185">Reference proteome</keyword>
<reference evidence="4 5" key="1">
    <citation type="submission" date="2013-04" db="EMBL/GenBank/DDBJ databases">
        <title>Oceanicola sp. 22II1-22F33 Genome Sequencing.</title>
        <authorList>
            <person name="Lai Q."/>
            <person name="Li G."/>
            <person name="Shao Z."/>
        </authorList>
    </citation>
    <scope>NUCLEOTIDE SEQUENCE [LARGE SCALE GENOMIC DNA]</scope>
    <source>
        <strain evidence="4 5">22II1-22F33</strain>
    </source>
</reference>
<dbReference type="PROSITE" id="PS50110">
    <property type="entry name" value="RESPONSE_REGULATORY"/>
    <property type="match status" value="1"/>
</dbReference>
<dbReference type="EMBL" id="AQQR01000025">
    <property type="protein sequence ID" value="OWU67862.1"/>
    <property type="molecule type" value="Genomic_DNA"/>
</dbReference>
<comment type="caution">
    <text evidence="4">The sequence shown here is derived from an EMBL/GenBank/DDBJ whole genome shotgun (WGS) entry which is preliminary data.</text>
</comment>
<evidence type="ECO:0000256" key="2">
    <source>
        <dbReference type="PROSITE-ProRule" id="PRU00169"/>
    </source>
</evidence>
<dbReference type="Pfam" id="PF00072">
    <property type="entry name" value="Response_reg"/>
    <property type="match status" value="1"/>
</dbReference>
<proteinExistence type="predicted"/>
<protein>
    <submittedName>
        <fullName evidence="4">Response regulator</fullName>
    </submittedName>
</protein>
<accession>A0A225NC42</accession>
<feature type="modified residue" description="4-aspartylphosphate" evidence="2">
    <location>
        <position position="73"/>
    </location>
</feature>
<evidence type="ECO:0000313" key="5">
    <source>
        <dbReference type="Proteomes" id="UP000215377"/>
    </source>
</evidence>
<dbReference type="AlphaFoldDB" id="A0A225NC42"/>
<evidence type="ECO:0000259" key="3">
    <source>
        <dbReference type="PROSITE" id="PS50110"/>
    </source>
</evidence>
<dbReference type="SMART" id="SM00448">
    <property type="entry name" value="REC"/>
    <property type="match status" value="1"/>
</dbReference>
<dbReference type="PANTHER" id="PTHR44591">
    <property type="entry name" value="STRESS RESPONSE REGULATOR PROTEIN 1"/>
    <property type="match status" value="1"/>
</dbReference>
<name>A0A225NC42_9RHOB</name>
<dbReference type="SUPFAM" id="SSF52172">
    <property type="entry name" value="CheY-like"/>
    <property type="match status" value="1"/>
</dbReference>
<dbReference type="CDD" id="cd00156">
    <property type="entry name" value="REC"/>
    <property type="match status" value="1"/>
</dbReference>
<evidence type="ECO:0000313" key="4">
    <source>
        <dbReference type="EMBL" id="OWU67862.1"/>
    </source>
</evidence>
<dbReference type="Proteomes" id="UP000215377">
    <property type="component" value="Unassembled WGS sequence"/>
</dbReference>
<sequence length="239" mass="25726">MPESLLNSPPHPSPTPSRPLLGVTVLVVEDSRFACEALRLLCLRSGARVRRADCLKSARRHLRVYRPSVIIVDLGLPDGSGLDLIRELVGATPRVPVILGTSGDRFAEHAALDAGADGYLPKPIESLAIFQEAILSRMPADRRPATLSLPTDELIRPDPIAYQDDMAHAADVLSDMADAKALDYVAQFIGGVARSAADEPLARAAEDLADARRNGRPVAFFAAQVAGLVQTRLNDRRVV</sequence>
<keyword evidence="1 2" id="KW-0597">Phosphoprotein</keyword>
<gene>
    <name evidence="4" type="ORF">ATO3_25270</name>
</gene>
<dbReference type="InterPro" id="IPR001789">
    <property type="entry name" value="Sig_transdc_resp-reg_receiver"/>
</dbReference>
<dbReference type="RefSeq" id="WP_088652676.1">
    <property type="nucleotide sequence ID" value="NZ_AQQR01000025.1"/>
</dbReference>
<dbReference type="InterPro" id="IPR050595">
    <property type="entry name" value="Bact_response_regulator"/>
</dbReference>
<dbReference type="GO" id="GO:0000160">
    <property type="term" value="P:phosphorelay signal transduction system"/>
    <property type="evidence" value="ECO:0007669"/>
    <property type="project" value="InterPro"/>
</dbReference>
<dbReference type="InterPro" id="IPR011006">
    <property type="entry name" value="CheY-like_superfamily"/>
</dbReference>
<dbReference type="PANTHER" id="PTHR44591:SF3">
    <property type="entry name" value="RESPONSE REGULATORY DOMAIN-CONTAINING PROTEIN"/>
    <property type="match status" value="1"/>
</dbReference>
<dbReference type="Gene3D" id="3.40.50.2300">
    <property type="match status" value="1"/>
</dbReference>
<evidence type="ECO:0000256" key="1">
    <source>
        <dbReference type="ARBA" id="ARBA00022553"/>
    </source>
</evidence>